<feature type="region of interest" description="Disordered" evidence="1">
    <location>
        <begin position="1"/>
        <end position="29"/>
    </location>
</feature>
<feature type="compositionally biased region" description="Basic residues" evidence="1">
    <location>
        <begin position="14"/>
        <end position="26"/>
    </location>
</feature>
<evidence type="ECO:0000256" key="1">
    <source>
        <dbReference type="SAM" id="MobiDB-lite"/>
    </source>
</evidence>
<proteinExistence type="predicted"/>
<gene>
    <name evidence="2" type="primary">BnaC03g61640D</name>
    <name evidence="2" type="ORF">GSBRNA2T00018996001</name>
</gene>
<name>A0A078GAP7_BRANA</name>
<protein>
    <submittedName>
        <fullName evidence="2">BnaC03g61640D protein</fullName>
    </submittedName>
</protein>
<evidence type="ECO:0000313" key="3">
    <source>
        <dbReference type="Proteomes" id="UP000028999"/>
    </source>
</evidence>
<sequence length="114" mass="12087">MVAKSEPQVMEKGKKSKKHEPLRRSSKGVAVSGVPVRVYCPSFIACMVQRFVVKDGDDDDGDDLPGNPSALPNVVIEGNERLETSSPGTSSSGPATKKPLLSKSGQEGMKSLSE</sequence>
<organism evidence="2 3">
    <name type="scientific">Brassica napus</name>
    <name type="common">Rape</name>
    <dbReference type="NCBI Taxonomy" id="3708"/>
    <lineage>
        <taxon>Eukaryota</taxon>
        <taxon>Viridiplantae</taxon>
        <taxon>Streptophyta</taxon>
        <taxon>Embryophyta</taxon>
        <taxon>Tracheophyta</taxon>
        <taxon>Spermatophyta</taxon>
        <taxon>Magnoliopsida</taxon>
        <taxon>eudicotyledons</taxon>
        <taxon>Gunneridae</taxon>
        <taxon>Pentapetalae</taxon>
        <taxon>rosids</taxon>
        <taxon>malvids</taxon>
        <taxon>Brassicales</taxon>
        <taxon>Brassicaceae</taxon>
        <taxon>Brassiceae</taxon>
        <taxon>Brassica</taxon>
    </lineage>
</organism>
<dbReference type="AlphaFoldDB" id="A0A078GAP7"/>
<accession>A0A078GAP7</accession>
<dbReference type="Gramene" id="CDY22451">
    <property type="protein sequence ID" value="CDY22451"/>
    <property type="gene ID" value="GSBRNA2T00018996001"/>
</dbReference>
<dbReference type="PaxDb" id="3708-A0A078GAP7"/>
<dbReference type="EMBL" id="LK032131">
    <property type="protein sequence ID" value="CDY22451.1"/>
    <property type="molecule type" value="Genomic_DNA"/>
</dbReference>
<dbReference type="Proteomes" id="UP000028999">
    <property type="component" value="Unassembled WGS sequence"/>
</dbReference>
<keyword evidence="3" id="KW-1185">Reference proteome</keyword>
<reference evidence="2 3" key="1">
    <citation type="journal article" date="2014" name="Science">
        <title>Plant genetics. Early allopolyploid evolution in the post-Neolithic Brassica napus oilseed genome.</title>
        <authorList>
            <person name="Chalhoub B."/>
            <person name="Denoeud F."/>
            <person name="Liu S."/>
            <person name="Parkin I.A."/>
            <person name="Tang H."/>
            <person name="Wang X."/>
            <person name="Chiquet J."/>
            <person name="Belcram H."/>
            <person name="Tong C."/>
            <person name="Samans B."/>
            <person name="Correa M."/>
            <person name="Da Silva C."/>
            <person name="Just J."/>
            <person name="Falentin C."/>
            <person name="Koh C.S."/>
            <person name="Le Clainche I."/>
            <person name="Bernard M."/>
            <person name="Bento P."/>
            <person name="Noel B."/>
            <person name="Labadie K."/>
            <person name="Alberti A."/>
            <person name="Charles M."/>
            <person name="Arnaud D."/>
            <person name="Guo H."/>
            <person name="Daviaud C."/>
            <person name="Alamery S."/>
            <person name="Jabbari K."/>
            <person name="Zhao M."/>
            <person name="Edger P.P."/>
            <person name="Chelaifa H."/>
            <person name="Tack D."/>
            <person name="Lassalle G."/>
            <person name="Mestiri I."/>
            <person name="Schnel N."/>
            <person name="Le Paslier M.C."/>
            <person name="Fan G."/>
            <person name="Renault V."/>
            <person name="Bayer P.E."/>
            <person name="Golicz A.A."/>
            <person name="Manoli S."/>
            <person name="Lee T.H."/>
            <person name="Thi V.H."/>
            <person name="Chalabi S."/>
            <person name="Hu Q."/>
            <person name="Fan C."/>
            <person name="Tollenaere R."/>
            <person name="Lu Y."/>
            <person name="Battail C."/>
            <person name="Shen J."/>
            <person name="Sidebottom C.H."/>
            <person name="Wang X."/>
            <person name="Canaguier A."/>
            <person name="Chauveau A."/>
            <person name="Berard A."/>
            <person name="Deniot G."/>
            <person name="Guan M."/>
            <person name="Liu Z."/>
            <person name="Sun F."/>
            <person name="Lim Y.P."/>
            <person name="Lyons E."/>
            <person name="Town C.D."/>
            <person name="Bancroft I."/>
            <person name="Wang X."/>
            <person name="Meng J."/>
            <person name="Ma J."/>
            <person name="Pires J.C."/>
            <person name="King G.J."/>
            <person name="Brunel D."/>
            <person name="Delourme R."/>
            <person name="Renard M."/>
            <person name="Aury J.M."/>
            <person name="Adams K.L."/>
            <person name="Batley J."/>
            <person name="Snowdon R.J."/>
            <person name="Tost J."/>
            <person name="Edwards D."/>
            <person name="Zhou Y."/>
            <person name="Hua W."/>
            <person name="Sharpe A.G."/>
            <person name="Paterson A.H."/>
            <person name="Guan C."/>
            <person name="Wincker P."/>
        </authorList>
    </citation>
    <scope>NUCLEOTIDE SEQUENCE [LARGE SCALE GENOMIC DNA]</scope>
    <source>
        <strain evidence="3">cv. Darmor-bzh</strain>
    </source>
</reference>
<evidence type="ECO:0000313" key="2">
    <source>
        <dbReference type="EMBL" id="CDY22451.1"/>
    </source>
</evidence>
<feature type="compositionally biased region" description="Low complexity" evidence="1">
    <location>
        <begin position="84"/>
        <end position="94"/>
    </location>
</feature>
<feature type="region of interest" description="Disordered" evidence="1">
    <location>
        <begin position="54"/>
        <end position="114"/>
    </location>
</feature>